<accession>A0AAV7V569</accession>
<keyword evidence="2" id="KW-1185">Reference proteome</keyword>
<organism evidence="1 2">
    <name type="scientific">Pleurodeles waltl</name>
    <name type="common">Iberian ribbed newt</name>
    <dbReference type="NCBI Taxonomy" id="8319"/>
    <lineage>
        <taxon>Eukaryota</taxon>
        <taxon>Metazoa</taxon>
        <taxon>Chordata</taxon>
        <taxon>Craniata</taxon>
        <taxon>Vertebrata</taxon>
        <taxon>Euteleostomi</taxon>
        <taxon>Amphibia</taxon>
        <taxon>Batrachia</taxon>
        <taxon>Caudata</taxon>
        <taxon>Salamandroidea</taxon>
        <taxon>Salamandridae</taxon>
        <taxon>Pleurodelinae</taxon>
        <taxon>Pleurodeles</taxon>
    </lineage>
</organism>
<dbReference type="AlphaFoldDB" id="A0AAV7V569"/>
<evidence type="ECO:0000313" key="2">
    <source>
        <dbReference type="Proteomes" id="UP001066276"/>
    </source>
</evidence>
<dbReference type="Proteomes" id="UP001066276">
    <property type="component" value="Chromosome 2_1"/>
</dbReference>
<comment type="caution">
    <text evidence="1">The sequence shown here is derived from an EMBL/GenBank/DDBJ whole genome shotgun (WGS) entry which is preliminary data.</text>
</comment>
<proteinExistence type="predicted"/>
<evidence type="ECO:0000313" key="1">
    <source>
        <dbReference type="EMBL" id="KAJ1196608.1"/>
    </source>
</evidence>
<reference evidence="1" key="1">
    <citation type="journal article" date="2022" name="bioRxiv">
        <title>Sequencing and chromosome-scale assembly of the giantPleurodeles waltlgenome.</title>
        <authorList>
            <person name="Brown T."/>
            <person name="Elewa A."/>
            <person name="Iarovenko S."/>
            <person name="Subramanian E."/>
            <person name="Araus A.J."/>
            <person name="Petzold A."/>
            <person name="Susuki M."/>
            <person name="Suzuki K.-i.T."/>
            <person name="Hayashi T."/>
            <person name="Toyoda A."/>
            <person name="Oliveira C."/>
            <person name="Osipova E."/>
            <person name="Leigh N.D."/>
            <person name="Simon A."/>
            <person name="Yun M.H."/>
        </authorList>
    </citation>
    <scope>NUCLEOTIDE SEQUENCE</scope>
    <source>
        <strain evidence="1">20211129_DDA</strain>
        <tissue evidence="1">Liver</tissue>
    </source>
</reference>
<protein>
    <submittedName>
        <fullName evidence="1">Uncharacterized protein</fullName>
    </submittedName>
</protein>
<sequence>MDETSRPLMTSTIITATSAIITSDSIMEEMNQRSVLRSPSMDTDSAIIGSIRASLEERLRDQSMLRCVLAKARDSMWEKDSPPFQEVIIMVKVHEHSKACVDIIRKDTMIEKGESTTIKVVQEKVLKVKYAISKELTQKSF</sequence>
<gene>
    <name evidence="1" type="ORF">NDU88_000474</name>
</gene>
<name>A0AAV7V569_PLEWA</name>
<dbReference type="EMBL" id="JANPWB010000003">
    <property type="protein sequence ID" value="KAJ1196608.1"/>
    <property type="molecule type" value="Genomic_DNA"/>
</dbReference>